<protein>
    <submittedName>
        <fullName evidence="5">Cell division protein FtsI/penicillin-binding protein 2</fullName>
    </submittedName>
</protein>
<keyword evidence="3" id="KW-0812">Transmembrane</keyword>
<feature type="transmembrane region" description="Helical" evidence="3">
    <location>
        <begin position="12"/>
        <end position="34"/>
    </location>
</feature>
<comment type="subcellular location">
    <subcellularLocation>
        <location evidence="1">Membrane</location>
    </subcellularLocation>
</comment>
<evidence type="ECO:0000256" key="1">
    <source>
        <dbReference type="ARBA" id="ARBA00004370"/>
    </source>
</evidence>
<dbReference type="InterPro" id="IPR050515">
    <property type="entry name" value="Beta-lactam/transpept"/>
</dbReference>
<keyword evidence="5" id="KW-0131">Cell cycle</keyword>
<name>A0A174BZG4_9CLOT</name>
<dbReference type="SUPFAM" id="SSF56601">
    <property type="entry name" value="beta-lactamase/transpeptidase-like"/>
    <property type="match status" value="1"/>
</dbReference>
<evidence type="ECO:0000256" key="2">
    <source>
        <dbReference type="ARBA" id="ARBA00023136"/>
    </source>
</evidence>
<sequence>MYGFKINNKKSLAVEIVFFSIFIALTIRLFFLMIKPTSTVQGELENHQVEYTSDKNYKIFDTNGESLINYKNKYVMVLDTKPFKLNNYEETLQDLLALNFIMKSEDESFNFSDIMQQSGKIYYNITKETYDKINKLNDIKGIYTYVYDELDLKESWRVENIIASIDKDNVEEGSFESEVVSIIQDNKRPTTGFYLDDKSIYRTNETNSGVNNKNIRLTIDSSISDKIRDVLKDDSFSNLDNVGVVLLEANTGKIRAMVQKDESEANVNLGIGQLGFEPGSIFKILTEAIALNEGLVNVTDTFTCNGNICTNSGKSYAHGTLTVNKAFEVSCNDIFAKLGQLIGYENLLKYTTNLGLYNKVLGLAGENREEAVGVMPKLTDGVSNFAIGQCVTVTPLQIAGAVNAIVNDGIYIKPSLIEAIVDDDNNVIENIQNEENRIFTSTTSKLVKNSMSNVITNGTGTAAKVDGIIQGGKTGTATGEGGATTHGWFAGYFELDNKLYTLVIVAPNINGVDENGTELAGGNTAAPIYREIIKVLISE</sequence>
<dbReference type="AlphaFoldDB" id="A0A174BZG4"/>
<dbReference type="InterPro" id="IPR012338">
    <property type="entry name" value="Beta-lactam/transpept-like"/>
</dbReference>
<dbReference type="Pfam" id="PF00905">
    <property type="entry name" value="Transpeptidase"/>
    <property type="match status" value="1"/>
</dbReference>
<dbReference type="InterPro" id="IPR001460">
    <property type="entry name" value="PCN-bd_Tpept"/>
</dbReference>
<dbReference type="EMBL" id="CYZV01000012">
    <property type="protein sequence ID" value="CUO05025.1"/>
    <property type="molecule type" value="Genomic_DNA"/>
</dbReference>
<dbReference type="PANTHER" id="PTHR30627">
    <property type="entry name" value="PEPTIDOGLYCAN D,D-TRANSPEPTIDASE"/>
    <property type="match status" value="1"/>
</dbReference>
<evidence type="ECO:0000313" key="6">
    <source>
        <dbReference type="Proteomes" id="UP000095558"/>
    </source>
</evidence>
<evidence type="ECO:0000259" key="4">
    <source>
        <dbReference type="Pfam" id="PF00905"/>
    </source>
</evidence>
<feature type="domain" description="Penicillin-binding protein transpeptidase" evidence="4">
    <location>
        <begin position="243"/>
        <end position="534"/>
    </location>
</feature>
<organism evidence="5 6">
    <name type="scientific">Clostridium disporicum</name>
    <dbReference type="NCBI Taxonomy" id="84024"/>
    <lineage>
        <taxon>Bacteria</taxon>
        <taxon>Bacillati</taxon>
        <taxon>Bacillota</taxon>
        <taxon>Clostridia</taxon>
        <taxon>Eubacteriales</taxon>
        <taxon>Clostridiaceae</taxon>
        <taxon>Clostridium</taxon>
    </lineage>
</organism>
<dbReference type="GO" id="GO:0051301">
    <property type="term" value="P:cell division"/>
    <property type="evidence" value="ECO:0007669"/>
    <property type="project" value="UniProtKB-KW"/>
</dbReference>
<accession>A0A174BZG4</accession>
<keyword evidence="3" id="KW-1133">Transmembrane helix</keyword>
<evidence type="ECO:0000256" key="3">
    <source>
        <dbReference type="SAM" id="Phobius"/>
    </source>
</evidence>
<gene>
    <name evidence="5" type="primary">penA_1</name>
    <name evidence="5" type="ORF">ERS852470_01311</name>
</gene>
<reference evidence="5 6" key="1">
    <citation type="submission" date="2015-09" db="EMBL/GenBank/DDBJ databases">
        <authorList>
            <consortium name="Pathogen Informatics"/>
        </authorList>
    </citation>
    <scope>NUCLEOTIDE SEQUENCE [LARGE SCALE GENOMIC DNA]</scope>
    <source>
        <strain evidence="5 6">2789STDY5834855</strain>
    </source>
</reference>
<dbReference type="PANTHER" id="PTHR30627:SF1">
    <property type="entry name" value="PEPTIDOGLYCAN D,D-TRANSPEPTIDASE FTSI"/>
    <property type="match status" value="1"/>
</dbReference>
<dbReference type="Gene3D" id="3.40.710.10">
    <property type="entry name" value="DD-peptidase/beta-lactamase superfamily"/>
    <property type="match status" value="1"/>
</dbReference>
<dbReference type="GO" id="GO:0008658">
    <property type="term" value="F:penicillin binding"/>
    <property type="evidence" value="ECO:0007669"/>
    <property type="project" value="InterPro"/>
</dbReference>
<dbReference type="GO" id="GO:0005886">
    <property type="term" value="C:plasma membrane"/>
    <property type="evidence" value="ECO:0007669"/>
    <property type="project" value="TreeGrafter"/>
</dbReference>
<proteinExistence type="predicted"/>
<evidence type="ECO:0000313" key="5">
    <source>
        <dbReference type="EMBL" id="CUO05025.1"/>
    </source>
</evidence>
<keyword evidence="5" id="KW-0132">Cell division</keyword>
<dbReference type="GO" id="GO:0071555">
    <property type="term" value="P:cell wall organization"/>
    <property type="evidence" value="ECO:0007669"/>
    <property type="project" value="TreeGrafter"/>
</dbReference>
<dbReference type="Proteomes" id="UP000095558">
    <property type="component" value="Unassembled WGS sequence"/>
</dbReference>
<keyword evidence="2 3" id="KW-0472">Membrane</keyword>